<dbReference type="EMBL" id="CP081294">
    <property type="protein sequence ID" value="QZD94591.1"/>
    <property type="molecule type" value="Genomic_DNA"/>
</dbReference>
<sequence length="118" mass="12898">MAILATLVAACQSTPVFDDPSLAEVREKRLEWSGRTVNVRGTIEGCKGEAWGCVLFSGPSDDKRSVLIIDFAPELEPQLAAVAGREILLRARVTDECARQICTDRGPDIVPLQILKVY</sequence>
<accession>A0ABX9A0P4</accession>
<organism evidence="1 2">
    <name type="scientific">Qipengyuania gelatinilytica</name>
    <dbReference type="NCBI Taxonomy" id="2867231"/>
    <lineage>
        <taxon>Bacteria</taxon>
        <taxon>Pseudomonadati</taxon>
        <taxon>Pseudomonadota</taxon>
        <taxon>Alphaproteobacteria</taxon>
        <taxon>Sphingomonadales</taxon>
        <taxon>Erythrobacteraceae</taxon>
        <taxon>Qipengyuania</taxon>
    </lineage>
</organism>
<reference evidence="1 2" key="1">
    <citation type="submission" date="2021-08" db="EMBL/GenBank/DDBJ databases">
        <title>Comparative Genomics Analysis of the Genus Qipengyuania Reveals Extensive Genetic Diversity and Metabolic Versatility, Including the Description of Fifteen Novel Species.</title>
        <authorList>
            <person name="Liu Y."/>
        </authorList>
    </citation>
    <scope>NUCLEOTIDE SEQUENCE [LARGE SCALE GENOMIC DNA]</scope>
    <source>
        <strain evidence="1 2">1NDH1</strain>
    </source>
</reference>
<name>A0ABX9A0P4_9SPHN</name>
<proteinExistence type="predicted"/>
<protein>
    <recommendedName>
        <fullName evidence="3">Lipoprotein</fullName>
    </recommendedName>
</protein>
<gene>
    <name evidence="1" type="ORF">K3136_10880</name>
</gene>
<dbReference type="Proteomes" id="UP000824321">
    <property type="component" value="Chromosome"/>
</dbReference>
<dbReference type="RefSeq" id="WP_221430336.1">
    <property type="nucleotide sequence ID" value="NZ_CP081294.1"/>
</dbReference>
<keyword evidence="2" id="KW-1185">Reference proteome</keyword>
<evidence type="ECO:0000313" key="1">
    <source>
        <dbReference type="EMBL" id="QZD94591.1"/>
    </source>
</evidence>
<evidence type="ECO:0000313" key="2">
    <source>
        <dbReference type="Proteomes" id="UP000824321"/>
    </source>
</evidence>
<evidence type="ECO:0008006" key="3">
    <source>
        <dbReference type="Google" id="ProtNLM"/>
    </source>
</evidence>